<dbReference type="GO" id="GO:0005615">
    <property type="term" value="C:extracellular space"/>
    <property type="evidence" value="ECO:0007669"/>
    <property type="project" value="TreeGrafter"/>
</dbReference>
<dbReference type="PANTHER" id="PTHR10900:SF124">
    <property type="entry name" value="FI05614P"/>
    <property type="match status" value="1"/>
</dbReference>
<evidence type="ECO:0000313" key="4">
    <source>
        <dbReference type="RefSeq" id="XP_013415927.1"/>
    </source>
</evidence>
<evidence type="ECO:0000259" key="2">
    <source>
        <dbReference type="PROSITE" id="PS50213"/>
    </source>
</evidence>
<dbReference type="KEGG" id="lak:106177633"/>
<dbReference type="PROSITE" id="PS50213">
    <property type="entry name" value="FAS1"/>
    <property type="match status" value="6"/>
</dbReference>
<name>A0A1S3K058_LINAN</name>
<dbReference type="GO" id="GO:0050839">
    <property type="term" value="F:cell adhesion molecule binding"/>
    <property type="evidence" value="ECO:0007669"/>
    <property type="project" value="TreeGrafter"/>
</dbReference>
<dbReference type="InParanoid" id="A0A1S3K058"/>
<gene>
    <name evidence="4" type="primary">LOC106177633</name>
</gene>
<dbReference type="OrthoDB" id="286301at2759"/>
<dbReference type="Pfam" id="PF02469">
    <property type="entry name" value="Fasciclin"/>
    <property type="match status" value="6"/>
</dbReference>
<feature type="signal peptide" evidence="1">
    <location>
        <begin position="1"/>
        <end position="18"/>
    </location>
</feature>
<feature type="domain" description="FAS1" evidence="2">
    <location>
        <begin position="780"/>
        <end position="911"/>
    </location>
</feature>
<dbReference type="InterPro" id="IPR000782">
    <property type="entry name" value="FAS1_domain"/>
</dbReference>
<dbReference type="AlphaFoldDB" id="A0A1S3K058"/>
<dbReference type="GeneID" id="106177633"/>
<reference evidence="4" key="1">
    <citation type="submission" date="2025-08" db="UniProtKB">
        <authorList>
            <consortium name="RefSeq"/>
        </authorList>
    </citation>
    <scope>IDENTIFICATION</scope>
    <source>
        <tissue evidence="4">Gonads</tissue>
    </source>
</reference>
<dbReference type="InterPro" id="IPR050904">
    <property type="entry name" value="Adhesion/Biosynth-related"/>
</dbReference>
<dbReference type="GO" id="GO:0030198">
    <property type="term" value="P:extracellular matrix organization"/>
    <property type="evidence" value="ECO:0007669"/>
    <property type="project" value="TreeGrafter"/>
</dbReference>
<feature type="chain" id="PRO_5010291757" evidence="1">
    <location>
        <begin position="19"/>
        <end position="936"/>
    </location>
</feature>
<organism evidence="3 4">
    <name type="scientific">Lingula anatina</name>
    <name type="common">Brachiopod</name>
    <name type="synonym">Lingula unguis</name>
    <dbReference type="NCBI Taxonomy" id="7574"/>
    <lineage>
        <taxon>Eukaryota</taxon>
        <taxon>Metazoa</taxon>
        <taxon>Spiralia</taxon>
        <taxon>Lophotrochozoa</taxon>
        <taxon>Brachiopoda</taxon>
        <taxon>Linguliformea</taxon>
        <taxon>Lingulata</taxon>
        <taxon>Lingulida</taxon>
        <taxon>Linguloidea</taxon>
        <taxon>Lingulidae</taxon>
        <taxon>Lingula</taxon>
    </lineage>
</organism>
<feature type="domain" description="FAS1" evidence="2">
    <location>
        <begin position="644"/>
        <end position="775"/>
    </location>
</feature>
<dbReference type="PANTHER" id="PTHR10900">
    <property type="entry name" value="PERIOSTIN-RELATED"/>
    <property type="match status" value="1"/>
</dbReference>
<protein>
    <submittedName>
        <fullName evidence="4">Transforming growth factor-beta-induced protein ig-h3</fullName>
    </submittedName>
</protein>
<sequence>MQFVAVVLLSFWACCSHGAELHRLHWSENVQTKLDPLTLKQHAPPSGNIVQLAEKLGAKTLVKLVKDAGLQGALSGKGPFTVFGPTDKAFKALPKAVLDLLMANKTALQEVLKYHVILGDIFSSQLKNNLIASSLQGAPIRVNIYKDGKVITASGCEVILPDQNATNGVIHVVDKVLFPVPVGTIVGTAVANHDFRTLVLAVTKASLTGALSAKGPFTVFAPTNEAFSKLPPGAFDRLLHNVTELTQVLLYHVVNGSFYSAGLSNGDVKTLNGKSVTIKLNHDAGVLVNTARVVIADVSTTNGVIHAIDEVLLPPALRQKIMESHTKNLAEPIENLDQLDEHRANPTENIVQLATKLGATTLVKLLQDAGLVGALGGPGPFTVFGPSNQAFNALPNKVIDQLKSNVTALQEVLKYHVISGDVFSSQLKNDMTANSLQGSPIRINIYGTDTKVITADGCKVDLADQNATNGVIHVVDKVLYPIPSGTIVDLAKSDKHFSTLVSLVVKANLAGTLSSAGPFTVFAPTNEAFEKLPADVLNKLVSNVTALGLVLRYHVVQGTVYSAGLVNGEMVPTVNGAKLTVNISSSAGVLINSARVVMADLSTTNGVVHVIDSVLIPPTMWEDLLVPAESSIDEIEETNTAESPRFNILDLADNLGAHTLVQLVQTAGLGSALRYGKGPFTVFGPSDAAFKKLKPEIVMHLLSNVTALKEVLEYHVIAEDVYSSQLKNDLVVKSMQGAGVRVNIYGEKITASGCPISKADQNATNGVIHVLDCVMTSIPTMNAAELVASLKDFKTLKLALQHAGLVNTLSGSGPFTIFAPTDVAFNALPPGMLDHLLHNVTALTQVLTYHVVKGTFYSAGLKSGDVRTVNGKSVKVDVQADGMIKLNGNSYVVWPDTSVSNGVIHSINQVLLPPTFKDISHPSMKNLIMTNKFTKL</sequence>
<dbReference type="GO" id="GO:0007155">
    <property type="term" value="P:cell adhesion"/>
    <property type="evidence" value="ECO:0007669"/>
    <property type="project" value="TreeGrafter"/>
</dbReference>
<keyword evidence="3" id="KW-1185">Reference proteome</keyword>
<dbReference type="Gene3D" id="2.30.180.10">
    <property type="entry name" value="FAS1 domain"/>
    <property type="match status" value="6"/>
</dbReference>
<feature type="domain" description="FAS1" evidence="2">
    <location>
        <begin position="45"/>
        <end position="177"/>
    </location>
</feature>
<dbReference type="Proteomes" id="UP000085678">
    <property type="component" value="Unplaced"/>
</dbReference>
<accession>A0A1S3K058</accession>
<feature type="domain" description="FAS1" evidence="2">
    <location>
        <begin position="484"/>
        <end position="615"/>
    </location>
</feature>
<feature type="domain" description="FAS1" evidence="2">
    <location>
        <begin position="182"/>
        <end position="312"/>
    </location>
</feature>
<dbReference type="InterPro" id="IPR036378">
    <property type="entry name" value="FAS1_dom_sf"/>
</dbReference>
<evidence type="ECO:0000256" key="1">
    <source>
        <dbReference type="SAM" id="SignalP"/>
    </source>
</evidence>
<feature type="domain" description="FAS1" evidence="2">
    <location>
        <begin position="346"/>
        <end position="479"/>
    </location>
</feature>
<dbReference type="GO" id="GO:0031012">
    <property type="term" value="C:extracellular matrix"/>
    <property type="evidence" value="ECO:0007669"/>
    <property type="project" value="TreeGrafter"/>
</dbReference>
<dbReference type="RefSeq" id="XP_013415927.1">
    <property type="nucleotide sequence ID" value="XM_013560473.1"/>
</dbReference>
<evidence type="ECO:0000313" key="3">
    <source>
        <dbReference type="Proteomes" id="UP000085678"/>
    </source>
</evidence>
<dbReference type="STRING" id="7574.A0A1S3K058"/>
<dbReference type="FunFam" id="2.30.180.10:FF:000032">
    <property type="entry name" value="Fasciclin domain-containing protein, putative"/>
    <property type="match status" value="6"/>
</dbReference>
<keyword evidence="1" id="KW-0732">Signal</keyword>
<dbReference type="SMART" id="SM00554">
    <property type="entry name" value="FAS1"/>
    <property type="match status" value="6"/>
</dbReference>
<dbReference type="SUPFAM" id="SSF82153">
    <property type="entry name" value="FAS1 domain"/>
    <property type="match status" value="6"/>
</dbReference>
<proteinExistence type="predicted"/>